<keyword evidence="5" id="KW-1185">Reference proteome</keyword>
<dbReference type="Pfam" id="PF03221">
    <property type="entry name" value="HTH_Tnp_Tc5"/>
    <property type="match status" value="1"/>
</dbReference>
<gene>
    <name evidence="4" type="ORF">BU23DRAFT_585877</name>
</gene>
<feature type="compositionally biased region" description="Basic and acidic residues" evidence="2">
    <location>
        <begin position="399"/>
        <end position="415"/>
    </location>
</feature>
<evidence type="ECO:0000256" key="2">
    <source>
        <dbReference type="SAM" id="MobiDB-lite"/>
    </source>
</evidence>
<dbReference type="Pfam" id="PF03184">
    <property type="entry name" value="DDE_1"/>
    <property type="match status" value="1"/>
</dbReference>
<keyword evidence="1" id="KW-0238">DNA-binding</keyword>
<reference evidence="4" key="1">
    <citation type="journal article" date="2020" name="Stud. Mycol.">
        <title>101 Dothideomycetes genomes: a test case for predicting lifestyles and emergence of pathogens.</title>
        <authorList>
            <person name="Haridas S."/>
            <person name="Albert R."/>
            <person name="Binder M."/>
            <person name="Bloem J."/>
            <person name="Labutti K."/>
            <person name="Salamov A."/>
            <person name="Andreopoulos B."/>
            <person name="Baker S."/>
            <person name="Barry K."/>
            <person name="Bills G."/>
            <person name="Bluhm B."/>
            <person name="Cannon C."/>
            <person name="Castanera R."/>
            <person name="Culley D."/>
            <person name="Daum C."/>
            <person name="Ezra D."/>
            <person name="Gonzalez J."/>
            <person name="Henrissat B."/>
            <person name="Kuo A."/>
            <person name="Liang C."/>
            <person name="Lipzen A."/>
            <person name="Lutzoni F."/>
            <person name="Magnuson J."/>
            <person name="Mondo S."/>
            <person name="Nolan M."/>
            <person name="Ohm R."/>
            <person name="Pangilinan J."/>
            <person name="Park H.-J."/>
            <person name="Ramirez L."/>
            <person name="Alfaro M."/>
            <person name="Sun H."/>
            <person name="Tritt A."/>
            <person name="Yoshinaga Y."/>
            <person name="Zwiers L.-H."/>
            <person name="Turgeon B."/>
            <person name="Goodwin S."/>
            <person name="Spatafora J."/>
            <person name="Crous P."/>
            <person name="Grigoriev I."/>
        </authorList>
    </citation>
    <scope>NUCLEOTIDE SEQUENCE</scope>
    <source>
        <strain evidence="4">CBS 107.79</strain>
    </source>
</reference>
<dbReference type="InterPro" id="IPR006600">
    <property type="entry name" value="HTH_CenpB_DNA-bd_dom"/>
</dbReference>
<evidence type="ECO:0000313" key="5">
    <source>
        <dbReference type="Proteomes" id="UP000800036"/>
    </source>
</evidence>
<dbReference type="AlphaFoldDB" id="A0A6A5VW94"/>
<feature type="compositionally biased region" description="Basic residues" evidence="2">
    <location>
        <begin position="416"/>
        <end position="425"/>
    </location>
</feature>
<dbReference type="SMART" id="SM00674">
    <property type="entry name" value="CENPB"/>
    <property type="match status" value="1"/>
</dbReference>
<protein>
    <recommendedName>
        <fullName evidence="3">HTH CENPB-type domain-containing protein</fullName>
    </recommendedName>
</protein>
<dbReference type="Proteomes" id="UP000800036">
    <property type="component" value="Unassembled WGS sequence"/>
</dbReference>
<accession>A0A6A5VW94</accession>
<feature type="compositionally biased region" description="Low complexity" evidence="2">
    <location>
        <begin position="327"/>
        <end position="336"/>
    </location>
</feature>
<feature type="compositionally biased region" description="Basic and acidic residues" evidence="2">
    <location>
        <begin position="449"/>
        <end position="460"/>
    </location>
</feature>
<dbReference type="EMBL" id="ML976656">
    <property type="protein sequence ID" value="KAF1980022.1"/>
    <property type="molecule type" value="Genomic_DNA"/>
</dbReference>
<dbReference type="PANTHER" id="PTHR19303">
    <property type="entry name" value="TRANSPOSON"/>
    <property type="match status" value="1"/>
</dbReference>
<feature type="region of interest" description="Disordered" evidence="2">
    <location>
        <begin position="1"/>
        <end position="22"/>
    </location>
</feature>
<evidence type="ECO:0000256" key="1">
    <source>
        <dbReference type="ARBA" id="ARBA00023125"/>
    </source>
</evidence>
<dbReference type="PANTHER" id="PTHR19303:SF74">
    <property type="entry name" value="POGO TRANSPOSABLE ELEMENT WITH KRAB DOMAIN"/>
    <property type="match status" value="1"/>
</dbReference>
<proteinExistence type="predicted"/>
<dbReference type="InterPro" id="IPR004875">
    <property type="entry name" value="DDE_SF_endonuclease_dom"/>
</dbReference>
<organism evidence="4 5">
    <name type="scientific">Bimuria novae-zelandiae CBS 107.79</name>
    <dbReference type="NCBI Taxonomy" id="1447943"/>
    <lineage>
        <taxon>Eukaryota</taxon>
        <taxon>Fungi</taxon>
        <taxon>Dikarya</taxon>
        <taxon>Ascomycota</taxon>
        <taxon>Pezizomycotina</taxon>
        <taxon>Dothideomycetes</taxon>
        <taxon>Pleosporomycetidae</taxon>
        <taxon>Pleosporales</taxon>
        <taxon>Massarineae</taxon>
        <taxon>Didymosphaeriaceae</taxon>
        <taxon>Bimuria</taxon>
    </lineage>
</organism>
<dbReference type="PROSITE" id="PS51253">
    <property type="entry name" value="HTH_CENPB"/>
    <property type="match status" value="1"/>
</dbReference>
<feature type="compositionally biased region" description="Polar residues" evidence="2">
    <location>
        <begin position="8"/>
        <end position="22"/>
    </location>
</feature>
<dbReference type="GO" id="GO:0003677">
    <property type="term" value="F:DNA binding"/>
    <property type="evidence" value="ECO:0007669"/>
    <property type="project" value="UniProtKB-KW"/>
</dbReference>
<evidence type="ECO:0000259" key="3">
    <source>
        <dbReference type="PROSITE" id="PS51253"/>
    </source>
</evidence>
<feature type="region of interest" description="Disordered" evidence="2">
    <location>
        <begin position="399"/>
        <end position="460"/>
    </location>
</feature>
<dbReference type="InterPro" id="IPR050863">
    <property type="entry name" value="CenT-Element_Derived"/>
</dbReference>
<feature type="region of interest" description="Disordered" evidence="2">
    <location>
        <begin position="317"/>
        <end position="338"/>
    </location>
</feature>
<sequence>MHAEHPTRQNSLLSTRDNSTNMDPIQAAIDEIESREPGEDFSYIEIATRYGVNRSTLSRRHRGVTTTRAANTINQRKLNPQQEQELVRYIKRLTERHIPPTREMIQNFASTIAKEPVSESWVTRFINQHSIHLISQWTVGMDSNRHKANLVDKYRLYFNLRIFSRRMWEKKEVRASLQDGNRAWITLLACIYADGSALPPSLIYEAANKDIQSSWVEDIKAGYHEVFITSLSSGWTNNDIGLAWLKQLLNIAMFKPLLIAYSAELSRYLYRSQGLASITKGDFFPLFWNAWKASFKESTILSSFRATGISPPGPNPILNRFTQDQESGNSSSSGLSDHNWRKMDRLVRSAKLRQSLHHLSVENELLKHNNDGLRQALSIKKKPKLKKAAKLYKEKIQQEKRAAREAAKKAKEKERAKKSRKRQKRVVNTMDVREALKGASTALTKSTRSGRDVKLLDRFK</sequence>
<evidence type="ECO:0000313" key="4">
    <source>
        <dbReference type="EMBL" id="KAF1980022.1"/>
    </source>
</evidence>
<dbReference type="GO" id="GO:0005634">
    <property type="term" value="C:nucleus"/>
    <property type="evidence" value="ECO:0007669"/>
    <property type="project" value="TreeGrafter"/>
</dbReference>
<dbReference type="OrthoDB" id="3695345at2759"/>
<feature type="domain" description="HTH CENPB-type" evidence="3">
    <location>
        <begin position="70"/>
        <end position="135"/>
    </location>
</feature>
<name>A0A6A5VW94_9PLEO</name>